<name>A0A844G8G0_9BACT</name>
<gene>
    <name evidence="10" type="ORF">FYJ85_19275</name>
</gene>
<keyword evidence="3" id="KW-0328">Glycosyltransferase</keyword>
<dbReference type="InterPro" id="IPR050297">
    <property type="entry name" value="LipidA_mod_glycosyltrf_83"/>
</dbReference>
<evidence type="ECO:0000256" key="3">
    <source>
        <dbReference type="ARBA" id="ARBA00022676"/>
    </source>
</evidence>
<keyword evidence="2" id="KW-1003">Cell membrane</keyword>
<dbReference type="PANTHER" id="PTHR33908">
    <property type="entry name" value="MANNOSYLTRANSFERASE YKCB-RELATED"/>
    <property type="match status" value="1"/>
</dbReference>
<dbReference type="GO" id="GO:0016763">
    <property type="term" value="F:pentosyltransferase activity"/>
    <property type="evidence" value="ECO:0007669"/>
    <property type="project" value="TreeGrafter"/>
</dbReference>
<evidence type="ECO:0000259" key="9">
    <source>
        <dbReference type="Pfam" id="PF13231"/>
    </source>
</evidence>
<evidence type="ECO:0000313" key="10">
    <source>
        <dbReference type="EMBL" id="MST99175.1"/>
    </source>
</evidence>
<dbReference type="RefSeq" id="WP_154420333.1">
    <property type="nucleotide sequence ID" value="NZ_VUNS01000030.1"/>
</dbReference>
<keyword evidence="5 8" id="KW-0812">Transmembrane</keyword>
<dbReference type="GO" id="GO:0005886">
    <property type="term" value="C:plasma membrane"/>
    <property type="evidence" value="ECO:0007669"/>
    <property type="project" value="UniProtKB-SubCell"/>
</dbReference>
<feature type="transmembrane region" description="Helical" evidence="8">
    <location>
        <begin position="396"/>
        <end position="417"/>
    </location>
</feature>
<proteinExistence type="predicted"/>
<dbReference type="Pfam" id="PF13231">
    <property type="entry name" value="PMT_2"/>
    <property type="match status" value="1"/>
</dbReference>
<keyword evidence="4 10" id="KW-0808">Transferase</keyword>
<comment type="subcellular location">
    <subcellularLocation>
        <location evidence="1">Cell membrane</location>
        <topology evidence="1">Multi-pass membrane protein</topology>
    </subcellularLocation>
</comment>
<evidence type="ECO:0000256" key="8">
    <source>
        <dbReference type="SAM" id="Phobius"/>
    </source>
</evidence>
<dbReference type="EMBL" id="VUNS01000030">
    <property type="protein sequence ID" value="MST99175.1"/>
    <property type="molecule type" value="Genomic_DNA"/>
</dbReference>
<protein>
    <submittedName>
        <fullName evidence="10">Glycosyltransferase family 39 protein</fullName>
    </submittedName>
</protein>
<dbReference type="AlphaFoldDB" id="A0A844G8G0"/>
<evidence type="ECO:0000256" key="2">
    <source>
        <dbReference type="ARBA" id="ARBA00022475"/>
    </source>
</evidence>
<feature type="transmembrane region" description="Helical" evidence="8">
    <location>
        <begin position="305"/>
        <end position="321"/>
    </location>
</feature>
<evidence type="ECO:0000256" key="6">
    <source>
        <dbReference type="ARBA" id="ARBA00022989"/>
    </source>
</evidence>
<sequence>MNLLRNETLRRWTRQPFFYFLAALALALPLAACTAIPSLDVAGRYAPMADALAAGEWRYAFHPRVSPLLPVLGGVFSFLSGWSGFAGVKLAASLLFALAVFPLFALFKRVFSEQVACWGVLFFLFCSHVLRYAGEGLRDAGKTLPLAIAAWALIGLRSAPRQWRYYLWLGAAFALGTAIRPELMAVIGLILVAAFLCDCAGNRLPYRSVAAGGFGLLLLAPMFWSNYTATGYPVPDIRFIPLIRKFAANNPPAVSVPVRPKVVLPPPSELLPPPVKLPDAVLKARQTGNRWYEAAGYLEGLFEGSYPYFLIPVLLGIGWRIRRREWNAGESIILAILIGHALLLTLQNVIADGYLGFSKRYLIPAAPLAFGWCGWSAIMLWGVLKRRFPACCNFRTACAVTALLMTALYADAFGPVIREHTSRKQSAKRLAIEKAAAVIRADYRGERRTEREFTPYLYRSNRRPLVLAFDDIKPAVYLSGGSCTADPSRADYIITGRGGSAPGGSWTPLARIPGRKDEAVVWRRNQERGF</sequence>
<feature type="domain" description="Glycosyltransferase RgtA/B/C/D-like" evidence="9">
    <location>
        <begin position="71"/>
        <end position="221"/>
    </location>
</feature>
<evidence type="ECO:0000313" key="11">
    <source>
        <dbReference type="Proteomes" id="UP000435649"/>
    </source>
</evidence>
<dbReference type="PANTHER" id="PTHR33908:SF11">
    <property type="entry name" value="MEMBRANE PROTEIN"/>
    <property type="match status" value="1"/>
</dbReference>
<dbReference type="Proteomes" id="UP000435649">
    <property type="component" value="Unassembled WGS sequence"/>
</dbReference>
<evidence type="ECO:0000256" key="5">
    <source>
        <dbReference type="ARBA" id="ARBA00022692"/>
    </source>
</evidence>
<evidence type="ECO:0000256" key="7">
    <source>
        <dbReference type="ARBA" id="ARBA00023136"/>
    </source>
</evidence>
<feature type="transmembrane region" description="Helical" evidence="8">
    <location>
        <begin position="86"/>
        <end position="105"/>
    </location>
</feature>
<keyword evidence="11" id="KW-1185">Reference proteome</keyword>
<dbReference type="GO" id="GO:0009103">
    <property type="term" value="P:lipopolysaccharide biosynthetic process"/>
    <property type="evidence" value="ECO:0007669"/>
    <property type="project" value="UniProtKB-ARBA"/>
</dbReference>
<evidence type="ECO:0000256" key="4">
    <source>
        <dbReference type="ARBA" id="ARBA00022679"/>
    </source>
</evidence>
<feature type="transmembrane region" description="Helical" evidence="8">
    <location>
        <begin position="361"/>
        <end position="384"/>
    </location>
</feature>
<reference evidence="10 11" key="1">
    <citation type="submission" date="2019-08" db="EMBL/GenBank/DDBJ databases">
        <title>In-depth cultivation of the pig gut microbiome towards novel bacterial diversity and tailored functional studies.</title>
        <authorList>
            <person name="Wylensek D."/>
            <person name="Hitch T.C.A."/>
            <person name="Clavel T."/>
        </authorList>
    </citation>
    <scope>NUCLEOTIDE SEQUENCE [LARGE SCALE GENOMIC DNA]</scope>
    <source>
        <strain evidence="10 11">BBE-744-WT-12</strain>
    </source>
</reference>
<comment type="caution">
    <text evidence="10">The sequence shown here is derived from an EMBL/GenBank/DDBJ whole genome shotgun (WGS) entry which is preliminary data.</text>
</comment>
<feature type="transmembrane region" description="Helical" evidence="8">
    <location>
        <begin position="204"/>
        <end position="224"/>
    </location>
</feature>
<feature type="transmembrane region" description="Helical" evidence="8">
    <location>
        <begin position="165"/>
        <end position="197"/>
    </location>
</feature>
<keyword evidence="6 8" id="KW-1133">Transmembrane helix</keyword>
<accession>A0A844G8G0</accession>
<keyword evidence="7 8" id="KW-0472">Membrane</keyword>
<feature type="transmembrane region" description="Helical" evidence="8">
    <location>
        <begin position="111"/>
        <end position="130"/>
    </location>
</feature>
<dbReference type="InterPro" id="IPR038731">
    <property type="entry name" value="RgtA/B/C-like"/>
</dbReference>
<evidence type="ECO:0000256" key="1">
    <source>
        <dbReference type="ARBA" id="ARBA00004651"/>
    </source>
</evidence>
<organism evidence="10 11">
    <name type="scientific">Victivallis lenta</name>
    <dbReference type="NCBI Taxonomy" id="2606640"/>
    <lineage>
        <taxon>Bacteria</taxon>
        <taxon>Pseudomonadati</taxon>
        <taxon>Lentisphaerota</taxon>
        <taxon>Lentisphaeria</taxon>
        <taxon>Victivallales</taxon>
        <taxon>Victivallaceae</taxon>
        <taxon>Victivallis</taxon>
    </lineage>
</organism>
<feature type="transmembrane region" description="Helical" evidence="8">
    <location>
        <begin position="333"/>
        <end position="355"/>
    </location>
</feature>